<dbReference type="GO" id="GO:0043590">
    <property type="term" value="C:bacterial nucleoid"/>
    <property type="evidence" value="ECO:0007669"/>
    <property type="project" value="TreeGrafter"/>
</dbReference>
<comment type="similarity">
    <text evidence="2 9">Belongs to the RecN family.</text>
</comment>
<evidence type="ECO:0000313" key="12">
    <source>
        <dbReference type="EMBL" id="HEG90703.1"/>
    </source>
</evidence>
<dbReference type="EMBL" id="DSIY01000105">
    <property type="protein sequence ID" value="HEG90703.1"/>
    <property type="molecule type" value="Genomic_DNA"/>
</dbReference>
<feature type="domain" description="RecF/RecN/SMC N-terminal" evidence="11">
    <location>
        <begin position="14"/>
        <end position="523"/>
    </location>
</feature>
<evidence type="ECO:0000256" key="4">
    <source>
        <dbReference type="ARBA" id="ARBA00022741"/>
    </source>
</evidence>
<feature type="coiled-coil region" evidence="10">
    <location>
        <begin position="326"/>
        <end position="399"/>
    </location>
</feature>
<dbReference type="PANTHER" id="PTHR11059">
    <property type="entry name" value="DNA REPAIR PROTEIN RECN"/>
    <property type="match status" value="1"/>
</dbReference>
<proteinExistence type="inferred from homology"/>
<keyword evidence="7 9" id="KW-0234">DNA repair</keyword>
<evidence type="ECO:0000256" key="10">
    <source>
        <dbReference type="SAM" id="Coils"/>
    </source>
</evidence>
<reference evidence="12" key="1">
    <citation type="journal article" date="2020" name="mSystems">
        <title>Genome- and Community-Level Interaction Insights into Carbon Utilization and Element Cycling Functions of Hydrothermarchaeota in Hydrothermal Sediment.</title>
        <authorList>
            <person name="Zhou Z."/>
            <person name="Liu Y."/>
            <person name="Xu W."/>
            <person name="Pan J."/>
            <person name="Luo Z.H."/>
            <person name="Li M."/>
        </authorList>
    </citation>
    <scope>NUCLEOTIDE SEQUENCE [LARGE SCALE GENOMIC DNA]</scope>
    <source>
        <strain evidence="12">SpSt-210</strain>
    </source>
</reference>
<dbReference type="PIRSF" id="PIRSF003128">
    <property type="entry name" value="RecN"/>
    <property type="match status" value="1"/>
</dbReference>
<dbReference type="SUPFAM" id="SSF52540">
    <property type="entry name" value="P-loop containing nucleoside triphosphate hydrolases"/>
    <property type="match status" value="2"/>
</dbReference>
<dbReference type="GO" id="GO:0009432">
    <property type="term" value="P:SOS response"/>
    <property type="evidence" value="ECO:0007669"/>
    <property type="project" value="TreeGrafter"/>
</dbReference>
<evidence type="ECO:0000256" key="1">
    <source>
        <dbReference type="ARBA" id="ARBA00003618"/>
    </source>
</evidence>
<evidence type="ECO:0000256" key="9">
    <source>
        <dbReference type="PIRNR" id="PIRNR003128"/>
    </source>
</evidence>
<dbReference type="InterPro" id="IPR004604">
    <property type="entry name" value="DNA_recomb/repair_RecN"/>
</dbReference>
<accession>A0A831TAA5</accession>
<dbReference type="Gene3D" id="3.40.50.300">
    <property type="entry name" value="P-loop containing nucleotide triphosphate hydrolases"/>
    <property type="match status" value="2"/>
</dbReference>
<gene>
    <name evidence="12" type="primary">recN</name>
    <name evidence="12" type="ORF">ENP34_04555</name>
</gene>
<evidence type="ECO:0000256" key="8">
    <source>
        <dbReference type="ARBA" id="ARBA00033408"/>
    </source>
</evidence>
<sequence length="586" mass="64764">MLLELAIRDLAIIRELRLSFEPGLNALTGETGAGKSIIIDALGAALGARASADLVRTGASKAWVEAVFDARDLLGREDFRALLEEAGIEPEDGLLILARDISASGRSTARVCGRTVPISVLTEIGRRLVDIHGQSEHLSLLRPETQLDLLDRFAGTWPERQELAERVREYRRAWRAYTQLVSEERERAQRVDLLRFQVQEITAARLQPGEEEALVRERSLLANAERLASLAQEAYSLLAGGDGEGGLSAVDALRLATVRLEELCQLDSEQRALAGQVLEATYALEEAARELRSYAESVEADPERLAAVEDRLALIKQLKRKYGSTIEEVLEHARRAAAELERLDTSEEEATRLRSQIDELAAEIRARAERLSQRRRARAAELERQVEEAMRLLNMGRAEFVVAFRTSSEDNAGGDRLGVDETGADRIEFLIAPNAGQEPRPLARIASGGETARLMLAIKSILSEVDETPTLVFDEVDVGIGGRSGQVVGERLWSLTDRHQVIVISHLPQIAAFAEAHFRIAKEEVRGVAETRVTRLSEEERIDELAAMLDGLPVTPQSRANAEAMLERVRHLKARRAPLAAARSRP</sequence>
<dbReference type="GO" id="GO:0006310">
    <property type="term" value="P:DNA recombination"/>
    <property type="evidence" value="ECO:0007669"/>
    <property type="project" value="InterPro"/>
</dbReference>
<organism evidence="12">
    <name type="scientific">Thermorudis peleae</name>
    <dbReference type="NCBI Taxonomy" id="1382356"/>
    <lineage>
        <taxon>Bacteria</taxon>
        <taxon>Pseudomonadati</taxon>
        <taxon>Thermomicrobiota</taxon>
        <taxon>Thermomicrobia</taxon>
        <taxon>Thermomicrobia incertae sedis</taxon>
        <taxon>Thermorudis</taxon>
    </lineage>
</organism>
<keyword evidence="6" id="KW-0067">ATP-binding</keyword>
<dbReference type="CDD" id="cd03241">
    <property type="entry name" value="ABC_RecN"/>
    <property type="match status" value="2"/>
</dbReference>
<dbReference type="GO" id="GO:0005524">
    <property type="term" value="F:ATP binding"/>
    <property type="evidence" value="ECO:0007669"/>
    <property type="project" value="UniProtKB-KW"/>
</dbReference>
<evidence type="ECO:0000256" key="5">
    <source>
        <dbReference type="ARBA" id="ARBA00022763"/>
    </source>
</evidence>
<evidence type="ECO:0000256" key="2">
    <source>
        <dbReference type="ARBA" id="ARBA00009441"/>
    </source>
</evidence>
<dbReference type="FunFam" id="3.40.50.300:FF:000319">
    <property type="entry name" value="DNA repair protein RecN"/>
    <property type="match status" value="1"/>
</dbReference>
<evidence type="ECO:0000259" key="11">
    <source>
        <dbReference type="Pfam" id="PF02463"/>
    </source>
</evidence>
<dbReference type="Pfam" id="PF02463">
    <property type="entry name" value="SMC_N"/>
    <property type="match status" value="1"/>
</dbReference>
<dbReference type="InterPro" id="IPR027417">
    <property type="entry name" value="P-loop_NTPase"/>
</dbReference>
<keyword evidence="4" id="KW-0547">Nucleotide-binding</keyword>
<evidence type="ECO:0000256" key="7">
    <source>
        <dbReference type="ARBA" id="ARBA00023204"/>
    </source>
</evidence>
<dbReference type="NCBIfam" id="NF008121">
    <property type="entry name" value="PRK10869.1"/>
    <property type="match status" value="1"/>
</dbReference>
<dbReference type="AlphaFoldDB" id="A0A831TAA5"/>
<dbReference type="FunFam" id="3.40.50.300:FF:000356">
    <property type="entry name" value="DNA repair protein RecN"/>
    <property type="match status" value="1"/>
</dbReference>
<dbReference type="PANTHER" id="PTHR11059:SF0">
    <property type="entry name" value="DNA REPAIR PROTEIN RECN"/>
    <property type="match status" value="1"/>
</dbReference>
<comment type="function">
    <text evidence="1 9">May be involved in recombinational repair of damaged DNA.</text>
</comment>
<name>A0A831TAA5_9BACT</name>
<dbReference type="GO" id="GO:0006281">
    <property type="term" value="P:DNA repair"/>
    <property type="evidence" value="ECO:0007669"/>
    <property type="project" value="UniProtKB-KW"/>
</dbReference>
<evidence type="ECO:0000256" key="6">
    <source>
        <dbReference type="ARBA" id="ARBA00022840"/>
    </source>
</evidence>
<protein>
    <recommendedName>
        <fullName evidence="3 9">DNA repair protein RecN</fullName>
    </recommendedName>
    <alternativeName>
        <fullName evidence="8 9">Recombination protein N</fullName>
    </alternativeName>
</protein>
<keyword evidence="5 9" id="KW-0227">DNA damage</keyword>
<dbReference type="InterPro" id="IPR003395">
    <property type="entry name" value="RecF/RecN/SMC_N"/>
</dbReference>
<evidence type="ECO:0000256" key="3">
    <source>
        <dbReference type="ARBA" id="ARBA00021315"/>
    </source>
</evidence>
<comment type="caution">
    <text evidence="12">The sequence shown here is derived from an EMBL/GenBank/DDBJ whole genome shotgun (WGS) entry which is preliminary data.</text>
</comment>
<keyword evidence="10" id="KW-0175">Coiled coil</keyword>
<dbReference type="NCBIfam" id="TIGR00634">
    <property type="entry name" value="recN"/>
    <property type="match status" value="1"/>
</dbReference>